<evidence type="ECO:0000313" key="2">
    <source>
        <dbReference type="EMBL" id="TCL65335.1"/>
    </source>
</evidence>
<feature type="domain" description="N-acetyltransferase" evidence="1">
    <location>
        <begin position="115"/>
        <end position="241"/>
    </location>
</feature>
<sequence>MNSLSDILPLLAQDPLRNCNLINFCRSYPVSSIRVEGSSVLIRGRSDQDWIYISSVAPAEFAALTRELEPSDQYFAILEDWMVAQLPGKEKVDWQLSCLKLYLPERTALPDGPFRGLRRLAPADAAYLYQHSHYQSFTSIAYIDERIRNGVGYGIPAGDGALAGWVLTQDDGAIGFLNVLQEYRCQGYGRQLLSAICQRLRQEGQLPFLHIEEDNLPSMKLALGMGFVPDRRIHWLKLKSS</sequence>
<dbReference type="SUPFAM" id="SSF55729">
    <property type="entry name" value="Acyl-CoA N-acyltransferases (Nat)"/>
    <property type="match status" value="1"/>
</dbReference>
<organism evidence="2 3">
    <name type="scientific">Hydrogenispora ethanolica</name>
    <dbReference type="NCBI Taxonomy" id="1082276"/>
    <lineage>
        <taxon>Bacteria</taxon>
        <taxon>Bacillati</taxon>
        <taxon>Bacillota</taxon>
        <taxon>Hydrogenispora</taxon>
    </lineage>
</organism>
<dbReference type="PANTHER" id="PTHR20958:SF6">
    <property type="entry name" value="GLYCINE N-ACYLTRANSFERASE-LIKE PROTEIN"/>
    <property type="match status" value="1"/>
</dbReference>
<proteinExistence type="predicted"/>
<dbReference type="GO" id="GO:0016747">
    <property type="term" value="F:acyltransferase activity, transferring groups other than amino-acyl groups"/>
    <property type="evidence" value="ECO:0007669"/>
    <property type="project" value="InterPro"/>
</dbReference>
<reference evidence="2 3" key="1">
    <citation type="submission" date="2019-03" db="EMBL/GenBank/DDBJ databases">
        <title>Genomic Encyclopedia of Type Strains, Phase IV (KMG-IV): sequencing the most valuable type-strain genomes for metagenomic binning, comparative biology and taxonomic classification.</title>
        <authorList>
            <person name="Goeker M."/>
        </authorList>
    </citation>
    <scope>NUCLEOTIDE SEQUENCE [LARGE SCALE GENOMIC DNA]</scope>
    <source>
        <strain evidence="2 3">LX-B</strain>
    </source>
</reference>
<dbReference type="EMBL" id="SLUN01000017">
    <property type="protein sequence ID" value="TCL65335.1"/>
    <property type="molecule type" value="Genomic_DNA"/>
</dbReference>
<dbReference type="PANTHER" id="PTHR20958">
    <property type="entry name" value="GLYCINE N-ACYLTRANSFERASE-LIKE PROTEIN"/>
    <property type="match status" value="1"/>
</dbReference>
<dbReference type="RefSeq" id="WP_165908029.1">
    <property type="nucleotide sequence ID" value="NZ_SLUN01000017.1"/>
</dbReference>
<keyword evidence="3" id="KW-1185">Reference proteome</keyword>
<dbReference type="Gene3D" id="3.40.630.30">
    <property type="match status" value="1"/>
</dbReference>
<keyword evidence="2" id="KW-0687">Ribonucleoprotein</keyword>
<dbReference type="InterPro" id="IPR016181">
    <property type="entry name" value="Acyl_CoA_acyltransferase"/>
</dbReference>
<dbReference type="InterPro" id="IPR000182">
    <property type="entry name" value="GNAT_dom"/>
</dbReference>
<gene>
    <name evidence="2" type="ORF">EDC14_101783</name>
</gene>
<evidence type="ECO:0000259" key="1">
    <source>
        <dbReference type="PROSITE" id="PS51186"/>
    </source>
</evidence>
<accession>A0A4R1RH11</accession>
<evidence type="ECO:0000313" key="3">
    <source>
        <dbReference type="Proteomes" id="UP000295008"/>
    </source>
</evidence>
<name>A0A4R1RH11_HYDET</name>
<dbReference type="InterPro" id="IPR013653">
    <property type="entry name" value="GCN5-like_dom"/>
</dbReference>
<dbReference type="Pfam" id="PF08445">
    <property type="entry name" value="FR47"/>
    <property type="match status" value="1"/>
</dbReference>
<comment type="caution">
    <text evidence="2">The sequence shown here is derived from an EMBL/GenBank/DDBJ whole genome shotgun (WGS) entry which is preliminary data.</text>
</comment>
<dbReference type="CDD" id="cd04301">
    <property type="entry name" value="NAT_SF"/>
    <property type="match status" value="1"/>
</dbReference>
<dbReference type="GO" id="GO:0005840">
    <property type="term" value="C:ribosome"/>
    <property type="evidence" value="ECO:0007669"/>
    <property type="project" value="UniProtKB-KW"/>
</dbReference>
<dbReference type="Proteomes" id="UP000295008">
    <property type="component" value="Unassembled WGS sequence"/>
</dbReference>
<dbReference type="AlphaFoldDB" id="A0A4R1RH11"/>
<dbReference type="InterPro" id="IPR053225">
    <property type="entry name" value="Acyl-CoA_N-acyltransferase"/>
</dbReference>
<protein>
    <submittedName>
        <fullName evidence="2">Ribosomal protein S18 acetylase RimI-like enzyme</fullName>
    </submittedName>
</protein>
<dbReference type="PROSITE" id="PS51186">
    <property type="entry name" value="GNAT"/>
    <property type="match status" value="1"/>
</dbReference>
<keyword evidence="2" id="KW-0689">Ribosomal protein</keyword>